<evidence type="ECO:0000313" key="4">
    <source>
        <dbReference type="Proteomes" id="UP000294292"/>
    </source>
</evidence>
<keyword evidence="3" id="KW-0482">Metalloprotease</keyword>
<keyword evidence="3" id="KW-0378">Hydrolase</keyword>
<reference evidence="3 4" key="1">
    <citation type="submission" date="2019-03" db="EMBL/GenBank/DDBJ databases">
        <title>Complete genome sequence of Paenisporosarcina antarctica CGMCC 1.6503T.</title>
        <authorList>
            <person name="Rong J.-C."/>
            <person name="Chi N.-Y."/>
            <person name="Zhang Q.-F."/>
        </authorList>
    </citation>
    <scope>NUCLEOTIDE SEQUENCE [LARGE SCALE GENOMIC DNA]</scope>
    <source>
        <strain evidence="3 4">CGMCC 1.6503</strain>
    </source>
</reference>
<feature type="transmembrane region" description="Helical" evidence="1">
    <location>
        <begin position="137"/>
        <end position="161"/>
    </location>
</feature>
<evidence type="ECO:0000256" key="1">
    <source>
        <dbReference type="SAM" id="Phobius"/>
    </source>
</evidence>
<gene>
    <name evidence="3" type="ORF">E2636_04405</name>
</gene>
<dbReference type="AlphaFoldDB" id="A0A4V1AMT7"/>
<organism evidence="3 4">
    <name type="scientific">Paenisporosarcina antarctica</name>
    <dbReference type="NCBI Taxonomy" id="417367"/>
    <lineage>
        <taxon>Bacteria</taxon>
        <taxon>Bacillati</taxon>
        <taxon>Bacillota</taxon>
        <taxon>Bacilli</taxon>
        <taxon>Bacillales</taxon>
        <taxon>Caryophanaceae</taxon>
        <taxon>Paenisporosarcina</taxon>
    </lineage>
</organism>
<evidence type="ECO:0000313" key="3">
    <source>
        <dbReference type="EMBL" id="QBP40415.1"/>
    </source>
</evidence>
<keyword evidence="1" id="KW-1133">Transmembrane helix</keyword>
<feature type="transmembrane region" description="Helical" evidence="1">
    <location>
        <begin position="65"/>
        <end position="86"/>
    </location>
</feature>
<keyword evidence="1" id="KW-0812">Transmembrane</keyword>
<evidence type="ECO:0000259" key="2">
    <source>
        <dbReference type="Pfam" id="PF02517"/>
    </source>
</evidence>
<dbReference type="EMBL" id="CP038015">
    <property type="protein sequence ID" value="QBP40415.1"/>
    <property type="molecule type" value="Genomic_DNA"/>
</dbReference>
<dbReference type="OrthoDB" id="449657at2"/>
<dbReference type="GO" id="GO:0006508">
    <property type="term" value="P:proteolysis"/>
    <property type="evidence" value="ECO:0007669"/>
    <property type="project" value="UniProtKB-KW"/>
</dbReference>
<sequence length="220" mass="25842">MKNLLYALGPTFMIFIGLTYFESVPITFMLFYSWLFSIPFATYLRKTQDRLEFIQSVKNGFTMKSVIFGLVSGVICLLTIFSYVYFSQDYLFNINQLNELLVKWHFSGSHIWILIFVLIVINPFLEEWYWREFMHKRLLISLSGTQTVFVTSFFYSLYHLLSLVPMFAMPFSLVATIPIFLAGLLWGYFRIKFTSMVAPIISHALADIGIILVYLYYFIL</sequence>
<dbReference type="GO" id="GO:0080120">
    <property type="term" value="P:CAAX-box protein maturation"/>
    <property type="evidence" value="ECO:0007669"/>
    <property type="project" value="UniProtKB-ARBA"/>
</dbReference>
<protein>
    <submittedName>
        <fullName evidence="3">CPBP family intramembrane metalloprotease</fullName>
    </submittedName>
</protein>
<dbReference type="Pfam" id="PF02517">
    <property type="entry name" value="Rce1-like"/>
    <property type="match status" value="1"/>
</dbReference>
<accession>A0A4V1AMT7</accession>
<feature type="domain" description="CAAX prenyl protease 2/Lysostaphin resistance protein A-like" evidence="2">
    <location>
        <begin position="110"/>
        <end position="208"/>
    </location>
</feature>
<feature type="transmembrane region" description="Helical" evidence="1">
    <location>
        <begin position="167"/>
        <end position="189"/>
    </location>
</feature>
<keyword evidence="3" id="KW-0645">Protease</keyword>
<feature type="transmembrane region" description="Helical" evidence="1">
    <location>
        <begin position="196"/>
        <end position="219"/>
    </location>
</feature>
<dbReference type="Proteomes" id="UP000294292">
    <property type="component" value="Chromosome"/>
</dbReference>
<name>A0A4V1AMT7_9BACL</name>
<keyword evidence="1" id="KW-0472">Membrane</keyword>
<dbReference type="RefSeq" id="WP_134209141.1">
    <property type="nucleotide sequence ID" value="NZ_CP038015.1"/>
</dbReference>
<proteinExistence type="predicted"/>
<dbReference type="GO" id="GO:0004175">
    <property type="term" value="F:endopeptidase activity"/>
    <property type="evidence" value="ECO:0007669"/>
    <property type="project" value="UniProtKB-ARBA"/>
</dbReference>
<dbReference type="GO" id="GO:0008237">
    <property type="term" value="F:metallopeptidase activity"/>
    <property type="evidence" value="ECO:0007669"/>
    <property type="project" value="UniProtKB-KW"/>
</dbReference>
<keyword evidence="4" id="KW-1185">Reference proteome</keyword>
<dbReference type="KEGG" id="panc:E2636_04405"/>
<feature type="transmembrane region" description="Helical" evidence="1">
    <location>
        <begin position="106"/>
        <end position="125"/>
    </location>
</feature>
<dbReference type="InterPro" id="IPR003675">
    <property type="entry name" value="Rce1/LyrA-like_dom"/>
</dbReference>